<dbReference type="AlphaFoldDB" id="E6Z0U6"/>
<reference evidence="1" key="1">
    <citation type="journal article" date="2011" name="PLoS Genet.">
        <title>Parallel evolution of a type IV secretion system in radiating lineages of the host-restricted bacterial pathogen Bartonella.</title>
        <authorList>
            <person name="Engel P."/>
            <person name="Salzburger W."/>
            <person name="Liesch M."/>
            <person name="Chang C.C."/>
            <person name="Maruyama S."/>
            <person name="Lanz C."/>
            <person name="Calteau A."/>
            <person name="Lajus A."/>
            <person name="Medigue C."/>
            <person name="Schuster S.C."/>
            <person name="Dehio C."/>
        </authorList>
    </citation>
    <scope>NUCLEOTIDE SEQUENCE</scope>
    <source>
        <strain evidence="1">R1</strain>
    </source>
</reference>
<gene>
    <name evidence="1" type="ORF">BARSC_190005</name>
</gene>
<proteinExistence type="predicted"/>
<accession>E6Z0U6</accession>
<protein>
    <submittedName>
        <fullName evidence="1">Uncharacterized protein</fullName>
    </submittedName>
</protein>
<organism evidence="1">
    <name type="scientific">Bartonella schoenbuchensis (strain DSM 13525 / NCTC 13165 / R1)</name>
    <dbReference type="NCBI Taxonomy" id="687861"/>
    <lineage>
        <taxon>Bacteria</taxon>
        <taxon>Pseudomonadati</taxon>
        <taxon>Pseudomonadota</taxon>
        <taxon>Alphaproteobacteria</taxon>
        <taxon>Hyphomicrobiales</taxon>
        <taxon>Bartonellaceae</taxon>
        <taxon>Bartonella</taxon>
    </lineage>
</organism>
<evidence type="ECO:0000313" key="1">
    <source>
        <dbReference type="EMBL" id="CBI82734.1"/>
    </source>
</evidence>
<name>E6Z0U6_BARSR</name>
<dbReference type="EMBL" id="FN645524">
    <property type="protein sequence ID" value="CBI82734.1"/>
    <property type="molecule type" value="Genomic_DNA"/>
</dbReference>
<sequence length="52" mass="6068">MVKLSITIMRLFLKKLLCIFENTVIFPTNNISKNGIMADFCKCDIYKVIIRI</sequence>